<keyword evidence="5" id="KW-1185">Reference proteome</keyword>
<dbReference type="EMBL" id="JXTC01000003">
    <property type="protein sequence ID" value="POO03304.1"/>
    <property type="molecule type" value="Genomic_DNA"/>
</dbReference>
<name>A0A2P5FZU0_TREOI</name>
<feature type="domain" description="Serpin" evidence="3">
    <location>
        <begin position="5"/>
        <end position="328"/>
    </location>
</feature>
<dbReference type="InterPro" id="IPR042185">
    <property type="entry name" value="Serpin_sf_2"/>
</dbReference>
<dbReference type="Gene3D" id="2.30.39.10">
    <property type="entry name" value="Alpha-1-antitrypsin, domain 1"/>
    <property type="match status" value="1"/>
</dbReference>
<evidence type="ECO:0000259" key="3">
    <source>
        <dbReference type="SMART" id="SM00093"/>
    </source>
</evidence>
<dbReference type="Gene3D" id="3.30.497.10">
    <property type="entry name" value="Antithrombin, subunit I, domain 2"/>
    <property type="match status" value="1"/>
</dbReference>
<dbReference type="InterPro" id="IPR023796">
    <property type="entry name" value="Serpin_dom"/>
</dbReference>
<dbReference type="PANTHER" id="PTHR11461">
    <property type="entry name" value="SERINE PROTEASE INHIBITOR, SERPIN"/>
    <property type="match status" value="1"/>
</dbReference>
<dbReference type="GO" id="GO:0004867">
    <property type="term" value="F:serine-type endopeptidase inhibitor activity"/>
    <property type="evidence" value="ECO:0007669"/>
    <property type="project" value="InterPro"/>
</dbReference>
<dbReference type="STRING" id="63057.A0A2P5FZU0"/>
<gene>
    <name evidence="4" type="ORF">TorRG33x02_013650</name>
</gene>
<dbReference type="Proteomes" id="UP000237000">
    <property type="component" value="Unassembled WGS sequence"/>
</dbReference>
<reference evidence="5" key="1">
    <citation type="submission" date="2016-06" db="EMBL/GenBank/DDBJ databases">
        <title>Parallel loss of symbiosis genes in relatives of nitrogen-fixing non-legume Parasponia.</title>
        <authorList>
            <person name="Van Velzen R."/>
            <person name="Holmer R."/>
            <person name="Bu F."/>
            <person name="Rutten L."/>
            <person name="Van Zeijl A."/>
            <person name="Liu W."/>
            <person name="Santuari L."/>
            <person name="Cao Q."/>
            <person name="Sharma T."/>
            <person name="Shen D."/>
            <person name="Roswanjaya Y."/>
            <person name="Wardhani T."/>
            <person name="Kalhor M.S."/>
            <person name="Jansen J."/>
            <person name="Van den Hoogen J."/>
            <person name="Gungor B."/>
            <person name="Hartog M."/>
            <person name="Hontelez J."/>
            <person name="Verver J."/>
            <person name="Yang W.-C."/>
            <person name="Schijlen E."/>
            <person name="Repin R."/>
            <person name="Schilthuizen M."/>
            <person name="Schranz E."/>
            <person name="Heidstra R."/>
            <person name="Miyata K."/>
            <person name="Fedorova E."/>
            <person name="Kohlen W."/>
            <person name="Bisseling T."/>
            <person name="Smit S."/>
            <person name="Geurts R."/>
        </authorList>
    </citation>
    <scope>NUCLEOTIDE SEQUENCE [LARGE SCALE GENOMIC DNA]</scope>
    <source>
        <strain evidence="5">cv. RG33-2</strain>
    </source>
</reference>
<dbReference type="InParanoid" id="A0A2P5FZU0"/>
<comment type="similarity">
    <text evidence="1 2">Belongs to the serpin family.</text>
</comment>
<evidence type="ECO:0000256" key="1">
    <source>
        <dbReference type="ARBA" id="ARBA00009500"/>
    </source>
</evidence>
<dbReference type="SUPFAM" id="SSF56574">
    <property type="entry name" value="Serpins"/>
    <property type="match status" value="1"/>
</dbReference>
<dbReference type="SMART" id="SM00093">
    <property type="entry name" value="SERPIN"/>
    <property type="match status" value="1"/>
</dbReference>
<evidence type="ECO:0000313" key="5">
    <source>
        <dbReference type="Proteomes" id="UP000237000"/>
    </source>
</evidence>
<sequence length="331" mass="37529">MEMSMEIMKQFLLNEEDELKKNFVFSPLSINTLLSILANGLKPGRTLDTLLSLLGFETLADLNAKECTDRQLTSLNANDGPQLSSVNGFWIDKKYRLDPSLEKALVMREEAVDKINTWVADSTKGLIRNLFEFEAVSKETRLILANALYFKGAWDSPFDPSRIRTENFYILNGDVVQVPYMCNINDLDGGLYVSSEGFKVLRIPYENYWYRTKRGEKVFAMYIFLPDDKDGLLSLLGQISSDPCLLDLQFELSTAYRIRKLRIPKFKFKSNFELSKVTKRLGLSMKEEKLVNICHSSCIDVNEHGTEAAAVTEDTLGSPIFVGAVVNPLLE</sequence>
<dbReference type="PANTHER" id="PTHR11461:SF315">
    <property type="entry name" value="SERPIN-Z3-LIKE"/>
    <property type="match status" value="1"/>
</dbReference>
<dbReference type="GO" id="GO:0005615">
    <property type="term" value="C:extracellular space"/>
    <property type="evidence" value="ECO:0007669"/>
    <property type="project" value="InterPro"/>
</dbReference>
<protein>
    <submittedName>
        <fullName evidence="4">Serpin family</fullName>
    </submittedName>
</protein>
<proteinExistence type="inferred from homology"/>
<organism evidence="4 5">
    <name type="scientific">Trema orientale</name>
    <name type="common">Charcoal tree</name>
    <name type="synonym">Celtis orientalis</name>
    <dbReference type="NCBI Taxonomy" id="63057"/>
    <lineage>
        <taxon>Eukaryota</taxon>
        <taxon>Viridiplantae</taxon>
        <taxon>Streptophyta</taxon>
        <taxon>Embryophyta</taxon>
        <taxon>Tracheophyta</taxon>
        <taxon>Spermatophyta</taxon>
        <taxon>Magnoliopsida</taxon>
        <taxon>eudicotyledons</taxon>
        <taxon>Gunneridae</taxon>
        <taxon>Pentapetalae</taxon>
        <taxon>rosids</taxon>
        <taxon>fabids</taxon>
        <taxon>Rosales</taxon>
        <taxon>Cannabaceae</taxon>
        <taxon>Trema</taxon>
    </lineage>
</organism>
<accession>A0A2P5FZU0</accession>
<dbReference type="Gene3D" id="6.20.40.10">
    <property type="match status" value="1"/>
</dbReference>
<dbReference type="Pfam" id="PF00079">
    <property type="entry name" value="Serpin"/>
    <property type="match status" value="1"/>
</dbReference>
<dbReference type="OrthoDB" id="1182565at2759"/>
<dbReference type="InterPro" id="IPR036186">
    <property type="entry name" value="Serpin_sf"/>
</dbReference>
<dbReference type="InterPro" id="IPR042178">
    <property type="entry name" value="Serpin_sf_1"/>
</dbReference>
<comment type="caution">
    <text evidence="4">The sequence shown here is derived from an EMBL/GenBank/DDBJ whole genome shotgun (WGS) entry which is preliminary data.</text>
</comment>
<dbReference type="AlphaFoldDB" id="A0A2P5FZU0"/>
<evidence type="ECO:0000256" key="2">
    <source>
        <dbReference type="RuleBase" id="RU000411"/>
    </source>
</evidence>
<evidence type="ECO:0000313" key="4">
    <source>
        <dbReference type="EMBL" id="POO03304.1"/>
    </source>
</evidence>
<dbReference type="InterPro" id="IPR000215">
    <property type="entry name" value="Serpin_fam"/>
</dbReference>